<feature type="transmembrane region" description="Helical" evidence="10">
    <location>
        <begin position="160"/>
        <end position="178"/>
    </location>
</feature>
<keyword evidence="2" id="KW-1003">Cell membrane</keyword>
<feature type="transmembrane region" description="Helical" evidence="10">
    <location>
        <begin position="44"/>
        <end position="66"/>
    </location>
</feature>
<dbReference type="PANTHER" id="PTHR24246">
    <property type="entry name" value="OLFACTORY RECEPTOR AND ADENOSINE RECEPTOR"/>
    <property type="match status" value="1"/>
</dbReference>
<dbReference type="KEGG" id="nve:5519350"/>
<keyword evidence="7" id="KW-0675">Receptor</keyword>
<reference evidence="12 13" key="1">
    <citation type="journal article" date="2007" name="Science">
        <title>Sea anemone genome reveals ancestral eumetazoan gene repertoire and genomic organization.</title>
        <authorList>
            <person name="Putnam N.H."/>
            <person name="Srivastava M."/>
            <person name="Hellsten U."/>
            <person name="Dirks B."/>
            <person name="Chapman J."/>
            <person name="Salamov A."/>
            <person name="Terry A."/>
            <person name="Shapiro H."/>
            <person name="Lindquist E."/>
            <person name="Kapitonov V.V."/>
            <person name="Jurka J."/>
            <person name="Genikhovich G."/>
            <person name="Grigoriev I.V."/>
            <person name="Lucas S.M."/>
            <person name="Steele R.E."/>
            <person name="Finnerty J.R."/>
            <person name="Technau U."/>
            <person name="Martindale M.Q."/>
            <person name="Rokhsar D.S."/>
        </authorList>
    </citation>
    <scope>NUCLEOTIDE SEQUENCE [LARGE SCALE GENOMIC DNA]</scope>
    <source>
        <strain evidence="13">CH2 X CH6</strain>
    </source>
</reference>
<dbReference type="AlphaFoldDB" id="A7RMY3"/>
<evidence type="ECO:0000256" key="9">
    <source>
        <dbReference type="ARBA" id="ARBA00023224"/>
    </source>
</evidence>
<evidence type="ECO:0000256" key="2">
    <source>
        <dbReference type="ARBA" id="ARBA00022475"/>
    </source>
</evidence>
<proteinExistence type="predicted"/>
<dbReference type="PANTHER" id="PTHR24246:SF27">
    <property type="entry name" value="ADENOSINE RECEPTOR, ISOFORM A"/>
    <property type="match status" value="1"/>
</dbReference>
<dbReference type="InterPro" id="IPR017452">
    <property type="entry name" value="GPCR_Rhodpsn_7TM"/>
</dbReference>
<dbReference type="PROSITE" id="PS50262">
    <property type="entry name" value="G_PROTEIN_RECEP_F1_2"/>
    <property type="match status" value="1"/>
</dbReference>
<accession>A7RMY3</accession>
<feature type="transmembrane region" description="Helical" evidence="10">
    <location>
        <begin position="205"/>
        <end position="232"/>
    </location>
</feature>
<keyword evidence="3 10" id="KW-0812">Transmembrane</keyword>
<dbReference type="EMBL" id="DS469521">
    <property type="protein sequence ID" value="EDO47229.1"/>
    <property type="molecule type" value="Genomic_DNA"/>
</dbReference>
<feature type="transmembrane region" description="Helical" evidence="10">
    <location>
        <begin position="6"/>
        <end position="32"/>
    </location>
</feature>
<evidence type="ECO:0000256" key="1">
    <source>
        <dbReference type="ARBA" id="ARBA00004651"/>
    </source>
</evidence>
<dbReference type="GO" id="GO:0001609">
    <property type="term" value="F:G protein-coupled adenosine receptor activity"/>
    <property type="evidence" value="ECO:0000318"/>
    <property type="project" value="GO_Central"/>
</dbReference>
<dbReference type="GO" id="GO:0007186">
    <property type="term" value="P:G protein-coupled receptor signaling pathway"/>
    <property type="evidence" value="ECO:0000318"/>
    <property type="project" value="GO_Central"/>
</dbReference>
<evidence type="ECO:0000256" key="6">
    <source>
        <dbReference type="ARBA" id="ARBA00023136"/>
    </source>
</evidence>
<dbReference type="CDD" id="cd00637">
    <property type="entry name" value="7tm_classA_rhodopsin-like"/>
    <property type="match status" value="1"/>
</dbReference>
<evidence type="ECO:0000256" key="8">
    <source>
        <dbReference type="ARBA" id="ARBA00023180"/>
    </source>
</evidence>
<sequence>MTSSYYLAIGILSIIVSITSVTTNSLILVVIIKNPLRCLRKPSSGFLCVLAVADLAVGLLSSVGVAVNCLDAFLTANLEEETLQKYSLVAGVLTYTFQVLVVVALTLERLLAILCPVFHRNRMSFESAVVSSLVLLAYSLFFSLIQFAGVNPEVYNISDVLLHHLLPLVAVLVAYFAIHRGLKKQSRAANTNTADSRRVQIERRLIGTVSVVGLFMVLTLVPYLVVILLSFYCASCDGNLLLKAKFLSILVLYSNSAIHPFIYGLRLSPYTKSFKAVFVTSPVESSHSTEMRRVTRDRRDFDRSLEIPETKTSKCTNKNTY</sequence>
<evidence type="ECO:0000256" key="10">
    <source>
        <dbReference type="SAM" id="Phobius"/>
    </source>
</evidence>
<evidence type="ECO:0000256" key="5">
    <source>
        <dbReference type="ARBA" id="ARBA00023040"/>
    </source>
</evidence>
<feature type="domain" description="G-protein coupled receptors family 1 profile" evidence="11">
    <location>
        <begin position="23"/>
        <end position="263"/>
    </location>
</feature>
<keyword evidence="13" id="KW-1185">Reference proteome</keyword>
<dbReference type="Proteomes" id="UP000001593">
    <property type="component" value="Unassembled WGS sequence"/>
</dbReference>
<gene>
    <name evidence="12" type="ORF">NEMVEDRAFT_v1g199504</name>
</gene>
<keyword evidence="6 10" id="KW-0472">Membrane</keyword>
<dbReference type="InterPro" id="IPR000276">
    <property type="entry name" value="GPCR_Rhodpsn"/>
</dbReference>
<keyword evidence="5" id="KW-0297">G-protein coupled receptor</keyword>
<keyword evidence="4 10" id="KW-1133">Transmembrane helix</keyword>
<dbReference type="Pfam" id="PF00001">
    <property type="entry name" value="7tm_1"/>
    <property type="match status" value="2"/>
</dbReference>
<keyword evidence="9" id="KW-0807">Transducer</keyword>
<comment type="subcellular location">
    <subcellularLocation>
        <location evidence="1">Cell membrane</location>
        <topology evidence="1">Multi-pass membrane protein</topology>
    </subcellularLocation>
</comment>
<evidence type="ECO:0000313" key="12">
    <source>
        <dbReference type="EMBL" id="EDO47229.1"/>
    </source>
</evidence>
<feature type="transmembrane region" description="Helical" evidence="10">
    <location>
        <begin position="86"/>
        <end position="107"/>
    </location>
</feature>
<protein>
    <recommendedName>
        <fullName evidence="11">G-protein coupled receptors family 1 profile domain-containing protein</fullName>
    </recommendedName>
</protein>
<dbReference type="Gene3D" id="1.20.1070.10">
    <property type="entry name" value="Rhodopsin 7-helix transmembrane proteins"/>
    <property type="match status" value="1"/>
</dbReference>
<dbReference type="SMART" id="SM01381">
    <property type="entry name" value="7TM_GPCR_Srsx"/>
    <property type="match status" value="1"/>
</dbReference>
<evidence type="ECO:0000313" key="13">
    <source>
        <dbReference type="Proteomes" id="UP000001593"/>
    </source>
</evidence>
<evidence type="ECO:0000256" key="3">
    <source>
        <dbReference type="ARBA" id="ARBA00022692"/>
    </source>
</evidence>
<evidence type="ECO:0000256" key="7">
    <source>
        <dbReference type="ARBA" id="ARBA00023170"/>
    </source>
</evidence>
<keyword evidence="8" id="KW-0325">Glycoprotein</keyword>
<dbReference type="SUPFAM" id="SSF81321">
    <property type="entry name" value="Family A G protein-coupled receptor-like"/>
    <property type="match status" value="1"/>
</dbReference>
<dbReference type="InParanoid" id="A7RMY3"/>
<feature type="transmembrane region" description="Helical" evidence="10">
    <location>
        <begin position="128"/>
        <end position="148"/>
    </location>
</feature>
<dbReference type="HOGENOM" id="CLU_785973_0_0_1"/>
<dbReference type="GO" id="GO:0005886">
    <property type="term" value="C:plasma membrane"/>
    <property type="evidence" value="ECO:0000318"/>
    <property type="project" value="GO_Central"/>
</dbReference>
<evidence type="ECO:0000259" key="11">
    <source>
        <dbReference type="PROSITE" id="PS50262"/>
    </source>
</evidence>
<dbReference type="OMA" id="CEIHADE"/>
<organism evidence="12 13">
    <name type="scientific">Nematostella vectensis</name>
    <name type="common">Starlet sea anemone</name>
    <dbReference type="NCBI Taxonomy" id="45351"/>
    <lineage>
        <taxon>Eukaryota</taxon>
        <taxon>Metazoa</taxon>
        <taxon>Cnidaria</taxon>
        <taxon>Anthozoa</taxon>
        <taxon>Hexacorallia</taxon>
        <taxon>Actiniaria</taxon>
        <taxon>Edwardsiidae</taxon>
        <taxon>Nematostella</taxon>
    </lineage>
</organism>
<dbReference type="PhylomeDB" id="A7RMY3"/>
<name>A7RMY3_NEMVE</name>
<evidence type="ECO:0000256" key="4">
    <source>
        <dbReference type="ARBA" id="ARBA00022989"/>
    </source>
</evidence>
<feature type="transmembrane region" description="Helical" evidence="10">
    <location>
        <begin position="244"/>
        <end position="265"/>
    </location>
</feature>
<dbReference type="PRINTS" id="PR00237">
    <property type="entry name" value="GPCRRHODOPSN"/>
</dbReference>